<keyword evidence="13" id="KW-1185">Reference proteome</keyword>
<dbReference type="InterPro" id="IPR015655">
    <property type="entry name" value="PP2C"/>
</dbReference>
<dbReference type="EC" id="3.1.3.16" evidence="3"/>
<dbReference type="Pfam" id="PF00481">
    <property type="entry name" value="PP2C"/>
    <property type="match status" value="1"/>
</dbReference>
<dbReference type="SMR" id="A0A803M883"/>
<reference evidence="12" key="2">
    <citation type="submission" date="2021-03" db="UniProtKB">
        <authorList>
            <consortium name="EnsemblPlants"/>
        </authorList>
    </citation>
    <scope>IDENTIFICATION</scope>
</reference>
<reference evidence="12" key="1">
    <citation type="journal article" date="2017" name="Nature">
        <title>The genome of Chenopodium quinoa.</title>
        <authorList>
            <person name="Jarvis D.E."/>
            <person name="Ho Y.S."/>
            <person name="Lightfoot D.J."/>
            <person name="Schmoeckel S.M."/>
            <person name="Li B."/>
            <person name="Borm T.J.A."/>
            <person name="Ohyanagi H."/>
            <person name="Mineta K."/>
            <person name="Michell C.T."/>
            <person name="Saber N."/>
            <person name="Kharbatia N.M."/>
            <person name="Rupper R.R."/>
            <person name="Sharp A.R."/>
            <person name="Dally N."/>
            <person name="Boughton B.A."/>
            <person name="Woo Y.H."/>
            <person name="Gao G."/>
            <person name="Schijlen E.G.W.M."/>
            <person name="Guo X."/>
            <person name="Momin A.A."/>
            <person name="Negrao S."/>
            <person name="Al-Babili S."/>
            <person name="Gehring C."/>
            <person name="Roessner U."/>
            <person name="Jung C."/>
            <person name="Murphy K."/>
            <person name="Arold S.T."/>
            <person name="Gojobori T."/>
            <person name="van der Linden C.G."/>
            <person name="van Loo E.N."/>
            <person name="Jellen E.N."/>
            <person name="Maughan P.J."/>
            <person name="Tester M."/>
        </authorList>
    </citation>
    <scope>NUCLEOTIDE SEQUENCE [LARGE SCALE GENOMIC DNA]</scope>
    <source>
        <strain evidence="12">cv. PI 614886</strain>
    </source>
</reference>
<dbReference type="CDD" id="cd00143">
    <property type="entry name" value="PP2Cc"/>
    <property type="match status" value="1"/>
</dbReference>
<comment type="similarity">
    <text evidence="9">Belongs to the PP2C family.</text>
</comment>
<evidence type="ECO:0000256" key="1">
    <source>
        <dbReference type="ARBA" id="ARBA00001936"/>
    </source>
</evidence>
<dbReference type="EnsemblPlants" id="AUR62025109-RA">
    <property type="protein sequence ID" value="AUR62025109-RA:cds"/>
    <property type="gene ID" value="AUR62025109"/>
</dbReference>
<evidence type="ECO:0000256" key="3">
    <source>
        <dbReference type="ARBA" id="ARBA00013081"/>
    </source>
</evidence>
<feature type="compositionally biased region" description="Polar residues" evidence="10">
    <location>
        <begin position="158"/>
        <end position="174"/>
    </location>
</feature>
<keyword evidence="8" id="KW-0464">Manganese</keyword>
<dbReference type="InterPro" id="IPR036457">
    <property type="entry name" value="PPM-type-like_dom_sf"/>
</dbReference>
<evidence type="ECO:0000256" key="2">
    <source>
        <dbReference type="ARBA" id="ARBA00001946"/>
    </source>
</evidence>
<dbReference type="InterPro" id="IPR001932">
    <property type="entry name" value="PPM-type_phosphatase-like_dom"/>
</dbReference>
<keyword evidence="4" id="KW-0479">Metal-binding</keyword>
<dbReference type="PROSITE" id="PS51746">
    <property type="entry name" value="PPM_2"/>
    <property type="match status" value="1"/>
</dbReference>
<evidence type="ECO:0000256" key="7">
    <source>
        <dbReference type="ARBA" id="ARBA00022912"/>
    </source>
</evidence>
<comment type="cofactor">
    <cofactor evidence="1">
        <name>Mn(2+)</name>
        <dbReference type="ChEBI" id="CHEBI:29035"/>
    </cofactor>
</comment>
<dbReference type="GO" id="GO:0046872">
    <property type="term" value="F:metal ion binding"/>
    <property type="evidence" value="ECO:0007669"/>
    <property type="project" value="UniProtKB-KW"/>
</dbReference>
<sequence length="583" mass="63995">MEFVEEIPKAVSMPLMIGNLVSEDKAISTPLQLAGLVLKANSYSLSPDRPETKALLVPSTVGNKVFNCNDQPAKLSTSVESFCVKNHKEEPELLRVVVSNHSSGVSNDIIGQENGEEDFVSYSQSLASENSSNYGEESLVVESNSDANSPASSDTEKNTQSFAPQKYNTMGSNSMSKPVRDVFAVAEDLDVDDTRRHDRNMTMGLLEASHDKINRTKSSHCIFEMGSIPLWGFTSICGRRPEMEDALAVIPCLQKLPIKVLAGDHILNGMSQTAHFYAVYDGHGGSQVANYCRDHLHVALSEEIEFMKRGSQNGSFLDNSEEKWEKAFFRAFHKIDAEVGGVHQDHAGVNDDSPETSLEPIAPETVGSTAIVAVVCSTHILVANCGDSRAVLCRAKAPMPLSVDHKPDRKDELDRIEAADGKVIQWNGYRVFGVLAMSRSIGSKFSSERYIVPDALVKHVGSIATSSRKCTPRDRYLKPWIIPDPEVMVIPRLKDDDCLILASDGLWDVLTNEEACEAARRRILLWHKKNGGSMSLERGKSIDPAAQAAADYLAKLALQKGSKDNITVIVVDLKPHRKLKCKT</sequence>
<dbReference type="Proteomes" id="UP000596660">
    <property type="component" value="Unplaced"/>
</dbReference>
<feature type="compositionally biased region" description="Polar residues" evidence="10">
    <location>
        <begin position="124"/>
        <end position="135"/>
    </location>
</feature>
<comment type="cofactor">
    <cofactor evidence="2">
        <name>Mg(2+)</name>
        <dbReference type="ChEBI" id="CHEBI:18420"/>
    </cofactor>
</comment>
<feature type="domain" description="PPM-type phosphatase" evidence="11">
    <location>
        <begin position="230"/>
        <end position="573"/>
    </location>
</feature>
<evidence type="ECO:0000256" key="8">
    <source>
        <dbReference type="ARBA" id="ARBA00023211"/>
    </source>
</evidence>
<dbReference type="SUPFAM" id="SSF81606">
    <property type="entry name" value="PP2C-like"/>
    <property type="match status" value="1"/>
</dbReference>
<evidence type="ECO:0000259" key="11">
    <source>
        <dbReference type="PROSITE" id="PS51746"/>
    </source>
</evidence>
<name>A0A803M883_CHEQI</name>
<organism evidence="12 13">
    <name type="scientific">Chenopodium quinoa</name>
    <name type="common">Quinoa</name>
    <dbReference type="NCBI Taxonomy" id="63459"/>
    <lineage>
        <taxon>Eukaryota</taxon>
        <taxon>Viridiplantae</taxon>
        <taxon>Streptophyta</taxon>
        <taxon>Embryophyta</taxon>
        <taxon>Tracheophyta</taxon>
        <taxon>Spermatophyta</taxon>
        <taxon>Magnoliopsida</taxon>
        <taxon>eudicotyledons</taxon>
        <taxon>Gunneridae</taxon>
        <taxon>Pentapetalae</taxon>
        <taxon>Caryophyllales</taxon>
        <taxon>Chenopodiaceae</taxon>
        <taxon>Chenopodioideae</taxon>
        <taxon>Atripliceae</taxon>
        <taxon>Chenopodium</taxon>
    </lineage>
</organism>
<dbReference type="AlphaFoldDB" id="A0A803M883"/>
<evidence type="ECO:0000256" key="6">
    <source>
        <dbReference type="ARBA" id="ARBA00022842"/>
    </source>
</evidence>
<dbReference type="SMART" id="SM00332">
    <property type="entry name" value="PP2Cc"/>
    <property type="match status" value="1"/>
</dbReference>
<dbReference type="PROSITE" id="PS01032">
    <property type="entry name" value="PPM_1"/>
    <property type="match status" value="1"/>
</dbReference>
<evidence type="ECO:0000313" key="12">
    <source>
        <dbReference type="EnsemblPlants" id="AUR62025109-RA:cds"/>
    </source>
</evidence>
<evidence type="ECO:0000256" key="9">
    <source>
        <dbReference type="RuleBase" id="RU003465"/>
    </source>
</evidence>
<dbReference type="FunFam" id="3.60.40.10:FF:000291">
    <property type="entry name" value="Protein phosphatase 2C 50"/>
    <property type="match status" value="2"/>
</dbReference>
<evidence type="ECO:0000256" key="10">
    <source>
        <dbReference type="SAM" id="MobiDB-lite"/>
    </source>
</evidence>
<dbReference type="Gene3D" id="3.60.40.10">
    <property type="entry name" value="PPM-type phosphatase domain"/>
    <property type="match status" value="1"/>
</dbReference>
<dbReference type="GO" id="GO:0004722">
    <property type="term" value="F:protein serine/threonine phosphatase activity"/>
    <property type="evidence" value="ECO:0007669"/>
    <property type="project" value="UniProtKB-EC"/>
</dbReference>
<feature type="region of interest" description="Disordered" evidence="10">
    <location>
        <begin position="124"/>
        <end position="174"/>
    </location>
</feature>
<feature type="compositionally biased region" description="Low complexity" evidence="10">
    <location>
        <begin position="143"/>
        <end position="153"/>
    </location>
</feature>
<dbReference type="Gramene" id="AUR62025109-RA">
    <property type="protein sequence ID" value="AUR62025109-RA:cds"/>
    <property type="gene ID" value="AUR62025109"/>
</dbReference>
<evidence type="ECO:0000256" key="4">
    <source>
        <dbReference type="ARBA" id="ARBA00022723"/>
    </source>
</evidence>
<evidence type="ECO:0000256" key="5">
    <source>
        <dbReference type="ARBA" id="ARBA00022801"/>
    </source>
</evidence>
<keyword evidence="7 9" id="KW-0904">Protein phosphatase</keyword>
<proteinExistence type="inferred from homology"/>
<dbReference type="InterPro" id="IPR000222">
    <property type="entry name" value="PP2C_BS"/>
</dbReference>
<accession>A0A803M883</accession>
<keyword evidence="6" id="KW-0460">Magnesium</keyword>
<keyword evidence="5 9" id="KW-0378">Hydrolase</keyword>
<evidence type="ECO:0000313" key="13">
    <source>
        <dbReference type="Proteomes" id="UP000596660"/>
    </source>
</evidence>
<dbReference type="PANTHER" id="PTHR47992">
    <property type="entry name" value="PROTEIN PHOSPHATASE"/>
    <property type="match status" value="1"/>
</dbReference>
<protein>
    <recommendedName>
        <fullName evidence="3">protein-serine/threonine phosphatase</fullName>
        <ecNumber evidence="3">3.1.3.16</ecNumber>
    </recommendedName>
</protein>